<keyword evidence="3" id="KW-0690">Ribosome biogenesis</keyword>
<dbReference type="EC" id="3.6.4.13" evidence="2"/>
<dbReference type="OrthoDB" id="4310724at2759"/>
<keyword evidence="7" id="KW-0067">ATP-binding</keyword>
<evidence type="ECO:0000256" key="7">
    <source>
        <dbReference type="ARBA" id="ARBA00022840"/>
    </source>
</evidence>
<keyword evidence="9" id="KW-0539">Nucleus</keyword>
<evidence type="ECO:0000256" key="1">
    <source>
        <dbReference type="ARBA" id="ARBA00004123"/>
    </source>
</evidence>
<feature type="region of interest" description="Disordered" evidence="13">
    <location>
        <begin position="784"/>
        <end position="858"/>
    </location>
</feature>
<feature type="compositionally biased region" description="Basic and acidic residues" evidence="13">
    <location>
        <begin position="827"/>
        <end position="840"/>
    </location>
</feature>
<keyword evidence="6" id="KW-0347">Helicase</keyword>
<keyword evidence="4" id="KW-0547">Nucleotide-binding</keyword>
<dbReference type="SMART" id="SM00487">
    <property type="entry name" value="DEXDc"/>
    <property type="match status" value="1"/>
</dbReference>
<evidence type="ECO:0000256" key="9">
    <source>
        <dbReference type="ARBA" id="ARBA00023242"/>
    </source>
</evidence>
<evidence type="ECO:0000259" key="15">
    <source>
        <dbReference type="PROSITE" id="PS51194"/>
    </source>
</evidence>
<dbReference type="PROSITE" id="PS51195">
    <property type="entry name" value="Q_MOTIF"/>
    <property type="match status" value="1"/>
</dbReference>
<dbReference type="Pfam" id="PF00271">
    <property type="entry name" value="Helicase_C"/>
    <property type="match status" value="1"/>
</dbReference>
<accession>A0A6A6QS03</accession>
<keyword evidence="8" id="KW-0694">RNA-binding</keyword>
<organism evidence="17 18">
    <name type="scientific">Lophium mytilinum</name>
    <dbReference type="NCBI Taxonomy" id="390894"/>
    <lineage>
        <taxon>Eukaryota</taxon>
        <taxon>Fungi</taxon>
        <taxon>Dikarya</taxon>
        <taxon>Ascomycota</taxon>
        <taxon>Pezizomycotina</taxon>
        <taxon>Dothideomycetes</taxon>
        <taxon>Pleosporomycetidae</taxon>
        <taxon>Mytilinidiales</taxon>
        <taxon>Mytilinidiaceae</taxon>
        <taxon>Lophium</taxon>
    </lineage>
</organism>
<feature type="region of interest" description="Disordered" evidence="13">
    <location>
        <begin position="695"/>
        <end position="720"/>
    </location>
</feature>
<evidence type="ECO:0000256" key="13">
    <source>
        <dbReference type="SAM" id="MobiDB-lite"/>
    </source>
</evidence>
<dbReference type="PANTHER" id="PTHR47959:SF1">
    <property type="entry name" value="ATP-DEPENDENT RNA HELICASE DBPA"/>
    <property type="match status" value="1"/>
</dbReference>
<feature type="compositionally biased region" description="Acidic residues" evidence="13">
    <location>
        <begin position="57"/>
        <end position="80"/>
    </location>
</feature>
<dbReference type="CDD" id="cd17946">
    <property type="entry name" value="DEADc_DDX24"/>
    <property type="match status" value="1"/>
</dbReference>
<feature type="compositionally biased region" description="Basic and acidic residues" evidence="13">
    <location>
        <begin position="801"/>
        <end position="817"/>
    </location>
</feature>
<feature type="compositionally biased region" description="Low complexity" evidence="13">
    <location>
        <begin position="43"/>
        <end position="56"/>
    </location>
</feature>
<dbReference type="Gene3D" id="3.40.50.300">
    <property type="entry name" value="P-loop containing nucleotide triphosphate hydrolases"/>
    <property type="match status" value="2"/>
</dbReference>
<feature type="compositionally biased region" description="Polar residues" evidence="13">
    <location>
        <begin position="135"/>
        <end position="144"/>
    </location>
</feature>
<feature type="compositionally biased region" description="Acidic residues" evidence="13">
    <location>
        <begin position="354"/>
        <end position="363"/>
    </location>
</feature>
<feature type="domain" description="Helicase C-terminal" evidence="15">
    <location>
        <begin position="460"/>
        <end position="605"/>
    </location>
</feature>
<dbReference type="InterPro" id="IPR027417">
    <property type="entry name" value="P-loop_NTPase"/>
</dbReference>
<comment type="catalytic activity">
    <reaction evidence="10">
        <text>ATP + H2O = ADP + phosphate + H(+)</text>
        <dbReference type="Rhea" id="RHEA:13065"/>
        <dbReference type="ChEBI" id="CHEBI:15377"/>
        <dbReference type="ChEBI" id="CHEBI:15378"/>
        <dbReference type="ChEBI" id="CHEBI:30616"/>
        <dbReference type="ChEBI" id="CHEBI:43474"/>
        <dbReference type="ChEBI" id="CHEBI:456216"/>
        <dbReference type="EC" id="3.6.4.13"/>
    </reaction>
</comment>
<feature type="coiled-coil region" evidence="12">
    <location>
        <begin position="1137"/>
        <end position="1171"/>
    </location>
</feature>
<reference evidence="17" key="1">
    <citation type="journal article" date="2020" name="Stud. Mycol.">
        <title>101 Dothideomycetes genomes: a test case for predicting lifestyles and emergence of pathogens.</title>
        <authorList>
            <person name="Haridas S."/>
            <person name="Albert R."/>
            <person name="Binder M."/>
            <person name="Bloem J."/>
            <person name="Labutti K."/>
            <person name="Salamov A."/>
            <person name="Andreopoulos B."/>
            <person name="Baker S."/>
            <person name="Barry K."/>
            <person name="Bills G."/>
            <person name="Bluhm B."/>
            <person name="Cannon C."/>
            <person name="Castanera R."/>
            <person name="Culley D."/>
            <person name="Daum C."/>
            <person name="Ezra D."/>
            <person name="Gonzalez J."/>
            <person name="Henrissat B."/>
            <person name="Kuo A."/>
            <person name="Liang C."/>
            <person name="Lipzen A."/>
            <person name="Lutzoni F."/>
            <person name="Magnuson J."/>
            <person name="Mondo S."/>
            <person name="Nolan M."/>
            <person name="Ohm R."/>
            <person name="Pangilinan J."/>
            <person name="Park H.-J."/>
            <person name="Ramirez L."/>
            <person name="Alfaro M."/>
            <person name="Sun H."/>
            <person name="Tritt A."/>
            <person name="Yoshinaga Y."/>
            <person name="Zwiers L.-H."/>
            <person name="Turgeon B."/>
            <person name="Goodwin S."/>
            <person name="Spatafora J."/>
            <person name="Crous P."/>
            <person name="Grigoriev I."/>
        </authorList>
    </citation>
    <scope>NUCLEOTIDE SEQUENCE</scope>
    <source>
        <strain evidence="17">CBS 269.34</strain>
    </source>
</reference>
<evidence type="ECO:0000259" key="16">
    <source>
        <dbReference type="PROSITE" id="PS51195"/>
    </source>
</evidence>
<dbReference type="SMART" id="SM00490">
    <property type="entry name" value="HELICc"/>
    <property type="match status" value="1"/>
</dbReference>
<evidence type="ECO:0000256" key="10">
    <source>
        <dbReference type="ARBA" id="ARBA00047984"/>
    </source>
</evidence>
<evidence type="ECO:0000256" key="4">
    <source>
        <dbReference type="ARBA" id="ARBA00022741"/>
    </source>
</evidence>
<evidence type="ECO:0000259" key="14">
    <source>
        <dbReference type="PROSITE" id="PS51192"/>
    </source>
</evidence>
<feature type="compositionally biased region" description="Pro residues" evidence="13">
    <location>
        <begin position="368"/>
        <end position="379"/>
    </location>
</feature>
<feature type="region of interest" description="Disordered" evidence="13">
    <location>
        <begin position="354"/>
        <end position="380"/>
    </location>
</feature>
<dbReference type="GO" id="GO:0042254">
    <property type="term" value="P:ribosome biogenesis"/>
    <property type="evidence" value="ECO:0007669"/>
    <property type="project" value="UniProtKB-KW"/>
</dbReference>
<feature type="short sequence motif" description="Q motif" evidence="11">
    <location>
        <begin position="163"/>
        <end position="191"/>
    </location>
</feature>
<dbReference type="InterPro" id="IPR011545">
    <property type="entry name" value="DEAD/DEAH_box_helicase_dom"/>
</dbReference>
<dbReference type="Proteomes" id="UP000799750">
    <property type="component" value="Unassembled WGS sequence"/>
</dbReference>
<dbReference type="AlphaFoldDB" id="A0A6A6QS03"/>
<proteinExistence type="predicted"/>
<evidence type="ECO:0000256" key="3">
    <source>
        <dbReference type="ARBA" id="ARBA00022517"/>
    </source>
</evidence>
<dbReference type="PANTHER" id="PTHR47959">
    <property type="entry name" value="ATP-DEPENDENT RNA HELICASE RHLE-RELATED"/>
    <property type="match status" value="1"/>
</dbReference>
<evidence type="ECO:0000256" key="8">
    <source>
        <dbReference type="ARBA" id="ARBA00022884"/>
    </source>
</evidence>
<keyword evidence="18" id="KW-1185">Reference proteome</keyword>
<dbReference type="InterPro" id="IPR000629">
    <property type="entry name" value="RNA-helicase_DEAD-box_CS"/>
</dbReference>
<feature type="domain" description="DEAD-box RNA helicase Q" evidence="16">
    <location>
        <begin position="163"/>
        <end position="191"/>
    </location>
</feature>
<feature type="coiled-coil region" evidence="12">
    <location>
        <begin position="1077"/>
        <end position="1104"/>
    </location>
</feature>
<dbReference type="InterPro" id="IPR014014">
    <property type="entry name" value="RNA_helicase_DEAD_Q_motif"/>
</dbReference>
<dbReference type="InterPro" id="IPR050079">
    <property type="entry name" value="DEAD_box_RNA_helicase"/>
</dbReference>
<keyword evidence="12" id="KW-0175">Coiled coil</keyword>
<dbReference type="GO" id="GO:0010467">
    <property type="term" value="P:gene expression"/>
    <property type="evidence" value="ECO:0007669"/>
    <property type="project" value="UniProtKB-ARBA"/>
</dbReference>
<keyword evidence="5" id="KW-0378">Hydrolase</keyword>
<dbReference type="InterPro" id="IPR014001">
    <property type="entry name" value="Helicase_ATP-bd"/>
</dbReference>
<feature type="region of interest" description="Disordered" evidence="13">
    <location>
        <begin position="43"/>
        <end position="145"/>
    </location>
</feature>
<name>A0A6A6QS03_9PEZI</name>
<feature type="compositionally biased region" description="Pro residues" evidence="13">
    <location>
        <begin position="846"/>
        <end position="856"/>
    </location>
</feature>
<dbReference type="PROSITE" id="PS00039">
    <property type="entry name" value="DEAD_ATP_HELICASE"/>
    <property type="match status" value="1"/>
</dbReference>
<dbReference type="InterPro" id="IPR001650">
    <property type="entry name" value="Helicase_C-like"/>
</dbReference>
<dbReference type="Pfam" id="PF00270">
    <property type="entry name" value="DEAD"/>
    <property type="match status" value="1"/>
</dbReference>
<evidence type="ECO:0000256" key="12">
    <source>
        <dbReference type="SAM" id="Coils"/>
    </source>
</evidence>
<evidence type="ECO:0000256" key="6">
    <source>
        <dbReference type="ARBA" id="ARBA00022806"/>
    </source>
</evidence>
<evidence type="ECO:0000313" key="18">
    <source>
        <dbReference type="Proteomes" id="UP000799750"/>
    </source>
</evidence>
<evidence type="ECO:0000256" key="5">
    <source>
        <dbReference type="ARBA" id="ARBA00022801"/>
    </source>
</evidence>
<evidence type="ECO:0000313" key="17">
    <source>
        <dbReference type="EMBL" id="KAF2494914.1"/>
    </source>
</evidence>
<dbReference type="PROSITE" id="PS51194">
    <property type="entry name" value="HELICASE_CTER"/>
    <property type="match status" value="1"/>
</dbReference>
<dbReference type="GO" id="GO:0005634">
    <property type="term" value="C:nucleus"/>
    <property type="evidence" value="ECO:0007669"/>
    <property type="project" value="UniProtKB-SubCell"/>
</dbReference>
<evidence type="ECO:0000256" key="2">
    <source>
        <dbReference type="ARBA" id="ARBA00012552"/>
    </source>
</evidence>
<feature type="region of interest" description="Disordered" evidence="13">
    <location>
        <begin position="595"/>
        <end position="626"/>
    </location>
</feature>
<dbReference type="GO" id="GO:0016787">
    <property type="term" value="F:hydrolase activity"/>
    <property type="evidence" value="ECO:0007669"/>
    <property type="project" value="UniProtKB-KW"/>
</dbReference>
<dbReference type="PROSITE" id="PS51192">
    <property type="entry name" value="HELICASE_ATP_BIND_1"/>
    <property type="match status" value="1"/>
</dbReference>
<dbReference type="GO" id="GO:0005829">
    <property type="term" value="C:cytosol"/>
    <property type="evidence" value="ECO:0007669"/>
    <property type="project" value="TreeGrafter"/>
</dbReference>
<dbReference type="SUPFAM" id="SSF52540">
    <property type="entry name" value="P-loop containing nucleoside triphosphate hydrolases"/>
    <property type="match status" value="1"/>
</dbReference>
<dbReference type="CDD" id="cd18787">
    <property type="entry name" value="SF2_C_DEAD"/>
    <property type="match status" value="1"/>
</dbReference>
<feature type="compositionally biased region" description="Acidic residues" evidence="13">
    <location>
        <begin position="606"/>
        <end position="618"/>
    </location>
</feature>
<comment type="subcellular location">
    <subcellularLocation>
        <location evidence="1">Nucleus</location>
    </subcellularLocation>
</comment>
<gene>
    <name evidence="17" type="ORF">BU16DRAFT_582706</name>
</gene>
<dbReference type="GO" id="GO:0003723">
    <property type="term" value="F:RNA binding"/>
    <property type="evidence" value="ECO:0007669"/>
    <property type="project" value="UniProtKB-KW"/>
</dbReference>
<protein>
    <recommendedName>
        <fullName evidence="2">RNA helicase</fullName>
        <ecNumber evidence="2">3.6.4.13</ecNumber>
    </recommendedName>
</protein>
<dbReference type="EMBL" id="MU004190">
    <property type="protein sequence ID" value="KAF2494914.1"/>
    <property type="molecule type" value="Genomic_DNA"/>
</dbReference>
<feature type="compositionally biased region" description="Basic and acidic residues" evidence="13">
    <location>
        <begin position="94"/>
        <end position="128"/>
    </location>
</feature>
<dbReference type="GO" id="GO:0005524">
    <property type="term" value="F:ATP binding"/>
    <property type="evidence" value="ECO:0007669"/>
    <property type="project" value="UniProtKB-KW"/>
</dbReference>
<dbReference type="GO" id="GO:0003724">
    <property type="term" value="F:RNA helicase activity"/>
    <property type="evidence" value="ECO:0007669"/>
    <property type="project" value="UniProtKB-EC"/>
</dbReference>
<evidence type="ECO:0000256" key="11">
    <source>
        <dbReference type="PROSITE-ProRule" id="PRU00552"/>
    </source>
</evidence>
<sequence length="1205" mass="132901">MPDRMDDFEGFFGLEEIDDVKIVREDNGRMYFEALDEKIIKSGAANGKAKASGAEAGDIDDTGDDDADDTEWSGFGDDDVEPVKPVEPPAKKSNLKEKKDTKKAQKEQKDAKKKEQNDTKPSKKDIKKKEKQTKASIPSLSSDATGFDALDALNEGDEEMDVSAWEELELLPQTLSSLSKLGFGNPTPIQSSAIPEILAGNDVIGKASTGSGKTLAFGIPILESYLARPKKTANDTKTSEQKPPLALILSPTRELAHQITDHLNALFKGGNFEGPLIATLTGGLSEQKQQRLLAHADVVIGTPGRLWQAMREGHGLVKLFKKIRFLVIDEADRLLSQGNFKEVEEILNVLEREDDEAVSDAESDTSSAPPPTMTTPPPRQTLVFSATFNKDLQQKLSGRARKSTTSNLATPQQSMEYLLTRLRFHASPSGKPKFIDVDPSSQLARKIREGLVECGALEKDLYAYALLLHHPNVRTLLFTNSISAVRRLAPFLQNLGLPALPLHSQMAQKARMRSIEKFKSQKGAILVATDVAARGLDIPAVALVLHYHLPRAANTYIHRAGRTARGDASGSSILLCAPDEVAGVRRLIANVHQRSTFATEQHDSENSDDSSSNDEDEQATEKTVTKKKDFNKKKGIHFIRTIDIDRRLVARIKPRADLSKKITDVQAAKEKKSSADEFLRQAAEDLGVDYDSEELDAQGSAGRMNRGAGRKRREREARGISKDEMGALRAELKDLLSRRVNVGVSEKYLTSGGVDIDALLKGDGKACPRPPNINDAITSIILEETANMTGTSKRPPSPTSRADEERPRHRVRVDMPTHHHNLPYTGHDQRFPSHTRESTSYRRGPSPAPTPVPAPPGDEEYARRLQLAEEYDPSTLNDRFERLREPRSGLRQPRLITVLSSDEERVDRPVRKEKISRWGPSTNDEGEKKKFVEPVPASRSFATPVSANERTPVVDLTRLSSMLDARTHAREKRLGLTPPASAPSWPSGINIPTPSRVSYSMKFDRSIPAPPVVSQKSVGLREGSSHTAKIAPTGSQFNYRLRTPTRASNTEIPALATGYNGNPSSGRTVRQMDAEDTILLQNRIRELEKRCKDAENAAAKSETAQVKMGTIANDLRVARDQITKELAIEKQKAVEAAAKSEAALAQMAKELAAEKQKAAQADAEARAARVQLGWDLATEKQKTEANERMWEKVDAMRAEYKKRHE</sequence>
<feature type="domain" description="Helicase ATP-binding" evidence="14">
    <location>
        <begin position="194"/>
        <end position="406"/>
    </location>
</feature>